<reference evidence="2" key="1">
    <citation type="submission" date="2025-08" db="UniProtKB">
        <authorList>
            <consortium name="Ensembl"/>
        </authorList>
    </citation>
    <scope>IDENTIFICATION</scope>
</reference>
<feature type="transmembrane region" description="Helical" evidence="1">
    <location>
        <begin position="27"/>
        <end position="47"/>
    </location>
</feature>
<dbReference type="Ensembl" id="ENSCLMT00005010232.1">
    <property type="protein sequence ID" value="ENSCLMP00005009421.1"/>
    <property type="gene ID" value="ENSCLMG00005005290.1"/>
</dbReference>
<evidence type="ECO:0000313" key="2">
    <source>
        <dbReference type="Ensembl" id="ENSCLMP00005009421.1"/>
    </source>
</evidence>
<evidence type="ECO:0000313" key="3">
    <source>
        <dbReference type="Proteomes" id="UP000694565"/>
    </source>
</evidence>
<accession>A0A8C2WXU8</accession>
<protein>
    <submittedName>
        <fullName evidence="2">Uncharacterized protein</fullName>
    </submittedName>
</protein>
<dbReference type="Proteomes" id="UP000694565">
    <property type="component" value="Unplaced"/>
</dbReference>
<organism evidence="2 3">
    <name type="scientific">Cyclopterus lumpus</name>
    <name type="common">Lumpsucker</name>
    <dbReference type="NCBI Taxonomy" id="8103"/>
    <lineage>
        <taxon>Eukaryota</taxon>
        <taxon>Metazoa</taxon>
        <taxon>Chordata</taxon>
        <taxon>Craniata</taxon>
        <taxon>Vertebrata</taxon>
        <taxon>Euteleostomi</taxon>
        <taxon>Actinopterygii</taxon>
        <taxon>Neopterygii</taxon>
        <taxon>Teleostei</taxon>
        <taxon>Neoteleostei</taxon>
        <taxon>Acanthomorphata</taxon>
        <taxon>Eupercaria</taxon>
        <taxon>Perciformes</taxon>
        <taxon>Cottioidei</taxon>
        <taxon>Cottales</taxon>
        <taxon>Cyclopteridae</taxon>
        <taxon>Cyclopterus</taxon>
    </lineage>
</organism>
<reference evidence="2" key="2">
    <citation type="submission" date="2025-09" db="UniProtKB">
        <authorList>
            <consortium name="Ensembl"/>
        </authorList>
    </citation>
    <scope>IDENTIFICATION</scope>
</reference>
<proteinExistence type="predicted"/>
<keyword evidence="3" id="KW-1185">Reference proteome</keyword>
<evidence type="ECO:0000256" key="1">
    <source>
        <dbReference type="SAM" id="Phobius"/>
    </source>
</evidence>
<name>A0A8C2WXU8_CYCLU</name>
<dbReference type="AlphaFoldDB" id="A0A8C2WXU8"/>
<keyword evidence="1" id="KW-1133">Transmembrane helix</keyword>
<sequence length="65" mass="7416">SWVEFGILCRLTVAGCRHVVRDLPGVGVMFVALIVPGGCYHSLVFPWHWYLMERDRRVSGTRTVL</sequence>
<keyword evidence="1" id="KW-0472">Membrane</keyword>
<keyword evidence="1" id="KW-0812">Transmembrane</keyword>